<dbReference type="PANTHER" id="PTHR21043:SF0">
    <property type="entry name" value="MITOCHONDRIAL ASSEMBLY OF RIBOSOMAL LARGE SUBUNIT PROTEIN 1"/>
    <property type="match status" value="1"/>
</dbReference>
<keyword evidence="5" id="KW-1185">Reference proteome</keyword>
<comment type="subcellular location">
    <subcellularLocation>
        <location evidence="2">Cytoplasm</location>
    </subcellularLocation>
</comment>
<feature type="compositionally biased region" description="Acidic residues" evidence="3">
    <location>
        <begin position="133"/>
        <end position="142"/>
    </location>
</feature>
<dbReference type="GO" id="GO:0017148">
    <property type="term" value="P:negative regulation of translation"/>
    <property type="evidence" value="ECO:0007669"/>
    <property type="project" value="UniProtKB-UniRule"/>
</dbReference>
<accession>A0A517QZP6</accession>
<dbReference type="OrthoDB" id="9793681at2"/>
<evidence type="ECO:0000256" key="1">
    <source>
        <dbReference type="ARBA" id="ARBA00010574"/>
    </source>
</evidence>
<dbReference type="GO" id="GO:0043023">
    <property type="term" value="F:ribosomal large subunit binding"/>
    <property type="evidence" value="ECO:0007669"/>
    <property type="project" value="TreeGrafter"/>
</dbReference>
<dbReference type="Pfam" id="PF02410">
    <property type="entry name" value="RsfS"/>
    <property type="match status" value="1"/>
</dbReference>
<dbReference type="InterPro" id="IPR004394">
    <property type="entry name" value="Iojap/RsfS/C7orf30"/>
</dbReference>
<evidence type="ECO:0000313" key="5">
    <source>
        <dbReference type="Proteomes" id="UP000317318"/>
    </source>
</evidence>
<dbReference type="InterPro" id="IPR043519">
    <property type="entry name" value="NT_sf"/>
</dbReference>
<dbReference type="Proteomes" id="UP000317318">
    <property type="component" value="Chromosome"/>
</dbReference>
<dbReference type="AlphaFoldDB" id="A0A517QZP6"/>
<proteinExistence type="inferred from homology"/>
<reference evidence="4 5" key="1">
    <citation type="submission" date="2019-02" db="EMBL/GenBank/DDBJ databases">
        <title>Deep-cultivation of Planctomycetes and their phenomic and genomic characterization uncovers novel biology.</title>
        <authorList>
            <person name="Wiegand S."/>
            <person name="Jogler M."/>
            <person name="Boedeker C."/>
            <person name="Pinto D."/>
            <person name="Vollmers J."/>
            <person name="Rivas-Marin E."/>
            <person name="Kohn T."/>
            <person name="Peeters S.H."/>
            <person name="Heuer A."/>
            <person name="Rast P."/>
            <person name="Oberbeckmann S."/>
            <person name="Bunk B."/>
            <person name="Jeske O."/>
            <person name="Meyerdierks A."/>
            <person name="Storesund J.E."/>
            <person name="Kallscheuer N."/>
            <person name="Luecker S."/>
            <person name="Lage O.M."/>
            <person name="Pohl T."/>
            <person name="Merkel B.J."/>
            <person name="Hornburger P."/>
            <person name="Mueller R.-W."/>
            <person name="Bruemmer F."/>
            <person name="Labrenz M."/>
            <person name="Spormann A.M."/>
            <person name="Op den Camp H."/>
            <person name="Overmann J."/>
            <person name="Amann R."/>
            <person name="Jetten M.S.M."/>
            <person name="Mascher T."/>
            <person name="Medema M.H."/>
            <person name="Devos D.P."/>
            <person name="Kaster A.-K."/>
            <person name="Ovreas L."/>
            <person name="Rohde M."/>
            <person name="Galperin M.Y."/>
            <person name="Jogler C."/>
        </authorList>
    </citation>
    <scope>NUCLEOTIDE SEQUENCE [LARGE SCALE GENOMIC DNA]</scope>
    <source>
        <strain evidence="4 5">Pan189</strain>
    </source>
</reference>
<dbReference type="RefSeq" id="WP_145363171.1">
    <property type="nucleotide sequence ID" value="NZ_CP036268.1"/>
</dbReference>
<keyword evidence="2" id="KW-0810">Translation regulation</keyword>
<dbReference type="EMBL" id="CP036268">
    <property type="protein sequence ID" value="QDT37020.1"/>
    <property type="molecule type" value="Genomic_DNA"/>
</dbReference>
<dbReference type="SUPFAM" id="SSF81301">
    <property type="entry name" value="Nucleotidyltransferase"/>
    <property type="match status" value="1"/>
</dbReference>
<comment type="subunit">
    <text evidence="2">Interacts with ribosomal protein uL14 (rplN).</text>
</comment>
<dbReference type="NCBIfam" id="TIGR00090">
    <property type="entry name" value="rsfS_iojap_ybeB"/>
    <property type="match status" value="1"/>
</dbReference>
<organism evidence="4 5">
    <name type="scientific">Stratiformator vulcanicus</name>
    <dbReference type="NCBI Taxonomy" id="2527980"/>
    <lineage>
        <taxon>Bacteria</taxon>
        <taxon>Pseudomonadati</taxon>
        <taxon>Planctomycetota</taxon>
        <taxon>Planctomycetia</taxon>
        <taxon>Planctomycetales</taxon>
        <taxon>Planctomycetaceae</taxon>
        <taxon>Stratiformator</taxon>
    </lineage>
</organism>
<protein>
    <recommendedName>
        <fullName evidence="2">Ribosomal silencing factor RsfS</fullName>
    </recommendedName>
</protein>
<dbReference type="HAMAP" id="MF_01477">
    <property type="entry name" value="Iojap_RsfS"/>
    <property type="match status" value="1"/>
</dbReference>
<dbReference type="Gene3D" id="3.30.460.10">
    <property type="entry name" value="Beta Polymerase, domain 2"/>
    <property type="match status" value="1"/>
</dbReference>
<feature type="region of interest" description="Disordered" evidence="3">
    <location>
        <begin position="106"/>
        <end position="142"/>
    </location>
</feature>
<dbReference type="GO" id="GO:0005737">
    <property type="term" value="C:cytoplasm"/>
    <property type="evidence" value="ECO:0007669"/>
    <property type="project" value="UniProtKB-SubCell"/>
</dbReference>
<keyword evidence="2" id="KW-0678">Repressor</keyword>
<dbReference type="KEGG" id="svp:Pan189_13860"/>
<keyword evidence="2" id="KW-0963">Cytoplasm</keyword>
<evidence type="ECO:0000313" key="4">
    <source>
        <dbReference type="EMBL" id="QDT37020.1"/>
    </source>
</evidence>
<evidence type="ECO:0000256" key="3">
    <source>
        <dbReference type="SAM" id="MobiDB-lite"/>
    </source>
</evidence>
<name>A0A517QZP6_9PLAN</name>
<dbReference type="GO" id="GO:0090071">
    <property type="term" value="P:negative regulation of ribosome biogenesis"/>
    <property type="evidence" value="ECO:0007669"/>
    <property type="project" value="UniProtKB-UniRule"/>
</dbReference>
<dbReference type="GO" id="GO:0042256">
    <property type="term" value="P:cytosolic ribosome assembly"/>
    <property type="evidence" value="ECO:0007669"/>
    <property type="project" value="UniProtKB-UniRule"/>
</dbReference>
<evidence type="ECO:0000256" key="2">
    <source>
        <dbReference type="HAMAP-Rule" id="MF_01477"/>
    </source>
</evidence>
<comment type="function">
    <text evidence="2">Functions as a ribosomal silencing factor. Interacts with ribosomal protein uL14 (rplN), blocking formation of intersubunit bridge B8. Prevents association of the 30S and 50S ribosomal subunits and the formation of functional ribosomes, thus repressing translation.</text>
</comment>
<comment type="similarity">
    <text evidence="1 2">Belongs to the Iojap/RsfS family.</text>
</comment>
<dbReference type="PANTHER" id="PTHR21043">
    <property type="entry name" value="IOJAP SUPERFAMILY ORTHOLOG"/>
    <property type="match status" value="1"/>
</dbReference>
<gene>
    <name evidence="2 4" type="primary">rsfS</name>
    <name evidence="4" type="ORF">Pan189_13860</name>
</gene>
<sequence length="142" mass="15812">MESARRLAKLCKDFRAADVVLLDLTELTPIFDYFVIATGSNRRQMISLAEEADKVMKEQRSGRLGVEGHDANQWVLHDYGDVVLHVFMPESRELYDLEGLWADAKRIDGDDTPVPSSEPDAESDSFPNSDAGPDQDAEEGTP</sequence>